<dbReference type="EMBL" id="BOMG01000102">
    <property type="protein sequence ID" value="GID59853.1"/>
    <property type="molecule type" value="Genomic_DNA"/>
</dbReference>
<organism evidence="1 2">
    <name type="scientific">Actinoplanes couchii</name>
    <dbReference type="NCBI Taxonomy" id="403638"/>
    <lineage>
        <taxon>Bacteria</taxon>
        <taxon>Bacillati</taxon>
        <taxon>Actinomycetota</taxon>
        <taxon>Actinomycetes</taxon>
        <taxon>Micromonosporales</taxon>
        <taxon>Micromonosporaceae</taxon>
        <taxon>Actinoplanes</taxon>
    </lineage>
</organism>
<protein>
    <recommendedName>
        <fullName evidence="3">Solute-binding protein family 3/N-terminal domain-containing protein</fullName>
    </recommendedName>
</protein>
<sequence>MVAALAGTSACGKEEEVDPAAYLSGEVLIGINTDLPGWSEYSNGVWQGFDITLRSRRGLLGPGGPGGLRLPRHRG</sequence>
<evidence type="ECO:0008006" key="3">
    <source>
        <dbReference type="Google" id="ProtNLM"/>
    </source>
</evidence>
<dbReference type="Proteomes" id="UP000612282">
    <property type="component" value="Unassembled WGS sequence"/>
</dbReference>
<comment type="caution">
    <text evidence="1">The sequence shown here is derived from an EMBL/GenBank/DDBJ whole genome shotgun (WGS) entry which is preliminary data.</text>
</comment>
<accession>A0ABQ3XN08</accession>
<name>A0ABQ3XN08_9ACTN</name>
<keyword evidence="2" id="KW-1185">Reference proteome</keyword>
<proteinExistence type="predicted"/>
<gene>
    <name evidence="1" type="ORF">Aco03nite_082570</name>
</gene>
<reference evidence="1 2" key="1">
    <citation type="submission" date="2021-01" db="EMBL/GenBank/DDBJ databases">
        <title>Whole genome shotgun sequence of Actinoplanes couchii NBRC 106145.</title>
        <authorList>
            <person name="Komaki H."/>
            <person name="Tamura T."/>
        </authorList>
    </citation>
    <scope>NUCLEOTIDE SEQUENCE [LARGE SCALE GENOMIC DNA]</scope>
    <source>
        <strain evidence="1 2">NBRC 106145</strain>
    </source>
</reference>
<evidence type="ECO:0000313" key="1">
    <source>
        <dbReference type="EMBL" id="GID59853.1"/>
    </source>
</evidence>
<evidence type="ECO:0000313" key="2">
    <source>
        <dbReference type="Proteomes" id="UP000612282"/>
    </source>
</evidence>